<reference evidence="1 2" key="1">
    <citation type="submission" date="2024-01" db="EMBL/GenBank/DDBJ databases">
        <title>The genomes of 5 underutilized Papilionoideae crops provide insights into root nodulation and disease resistanc.</title>
        <authorList>
            <person name="Jiang F."/>
        </authorList>
    </citation>
    <scope>NUCLEOTIDE SEQUENCE [LARGE SCALE GENOMIC DNA]</scope>
    <source>
        <strain evidence="1">LVBAO_FW01</strain>
        <tissue evidence="1">Leaves</tissue>
    </source>
</reference>
<sequence length="96" mass="11235">MRKWSLRGKLNSCQYGEDSEARYGPTMFFVEVCALFSTRHSFSTTIIPSLTLLLSISTEGVPWRKLGRLYQYKPPVARVWLELEEVEESRFQLKED</sequence>
<protein>
    <submittedName>
        <fullName evidence="1">Uncharacterized protein</fullName>
    </submittedName>
</protein>
<dbReference type="EMBL" id="JAYMYQ010000009">
    <property type="protein sequence ID" value="KAK7312520.1"/>
    <property type="molecule type" value="Genomic_DNA"/>
</dbReference>
<name>A0AAN9K786_CANGL</name>
<evidence type="ECO:0000313" key="2">
    <source>
        <dbReference type="Proteomes" id="UP001367508"/>
    </source>
</evidence>
<evidence type="ECO:0000313" key="1">
    <source>
        <dbReference type="EMBL" id="KAK7312520.1"/>
    </source>
</evidence>
<keyword evidence="2" id="KW-1185">Reference proteome</keyword>
<organism evidence="1 2">
    <name type="scientific">Canavalia gladiata</name>
    <name type="common">Sword bean</name>
    <name type="synonym">Dolichos gladiatus</name>
    <dbReference type="NCBI Taxonomy" id="3824"/>
    <lineage>
        <taxon>Eukaryota</taxon>
        <taxon>Viridiplantae</taxon>
        <taxon>Streptophyta</taxon>
        <taxon>Embryophyta</taxon>
        <taxon>Tracheophyta</taxon>
        <taxon>Spermatophyta</taxon>
        <taxon>Magnoliopsida</taxon>
        <taxon>eudicotyledons</taxon>
        <taxon>Gunneridae</taxon>
        <taxon>Pentapetalae</taxon>
        <taxon>rosids</taxon>
        <taxon>fabids</taxon>
        <taxon>Fabales</taxon>
        <taxon>Fabaceae</taxon>
        <taxon>Papilionoideae</taxon>
        <taxon>50 kb inversion clade</taxon>
        <taxon>NPAAA clade</taxon>
        <taxon>indigoferoid/millettioid clade</taxon>
        <taxon>Phaseoleae</taxon>
        <taxon>Canavalia</taxon>
    </lineage>
</organism>
<comment type="caution">
    <text evidence="1">The sequence shown here is derived from an EMBL/GenBank/DDBJ whole genome shotgun (WGS) entry which is preliminary data.</text>
</comment>
<dbReference type="Proteomes" id="UP001367508">
    <property type="component" value="Unassembled WGS sequence"/>
</dbReference>
<accession>A0AAN9K786</accession>
<proteinExistence type="predicted"/>
<dbReference type="AlphaFoldDB" id="A0AAN9K786"/>
<gene>
    <name evidence="1" type="ORF">VNO77_36430</name>
</gene>